<name>A0A1F7FHX8_UNCRA</name>
<evidence type="ECO:0000313" key="2">
    <source>
        <dbReference type="EMBL" id="OGK06334.1"/>
    </source>
</evidence>
<organism evidence="2 3">
    <name type="scientific">Candidatus Raymondbacteria bacterium RIFOXYD12_FULL_49_13</name>
    <dbReference type="NCBI Taxonomy" id="1817890"/>
    <lineage>
        <taxon>Bacteria</taxon>
        <taxon>Raymondiibacteriota</taxon>
    </lineage>
</organism>
<gene>
    <name evidence="2" type="ORF">A2519_08670</name>
</gene>
<evidence type="ECO:0008006" key="4">
    <source>
        <dbReference type="Google" id="ProtNLM"/>
    </source>
</evidence>
<dbReference type="AlphaFoldDB" id="A0A1F7FHX8"/>
<sequence>MNASKKPGTSACRVQIPAWWLVTIFSLGMAVPALIFAQQDSAKVLFPWNLTYQGAFRPKAGPVTSDNTSFRYGGDAFAYYPNGDPSGPNDEYPGSLYGGGFGEDDYVSEITIPAPVISPAKTMADLPESAPLQTFVNPFTSLPGYAKMGVTGLTYLPAQGQQTSPKLYANICDGYKSMSNAVTMAWMDLDLSNPNIAGFWRAGSSIEWNIGSYMFEIPASWADIYAPGRILASGRMRNWGGMGPNLFACAPWKEGNPPASGDTLDSVTTLMEYGTAEEQEDRSFSICSWYTAGAWLTFGSRSAIVMAATNNYSLDWSYFSGPFGTGIYPSLLFYDPADVADVVQGQKQPYEPKWYARKNLDKYYIGLKVPPTNSGNLNIEEGRYENAGMAYDRQRGVLYVAQRGHFGTSSYPIVHVFRIDTTVTASMEKTGLRKTDAFYLSASPNPFNPRVTISLFPHAPGFTPLEEGMVLDIYSLQGMRVTSLSALSGNPYAFNWHAAACPSGIYIARIRIGKAILSKAITLLK</sequence>
<proteinExistence type="predicted"/>
<accession>A0A1F7FHX8</accession>
<comment type="caution">
    <text evidence="2">The sequence shown here is derived from an EMBL/GenBank/DDBJ whole genome shotgun (WGS) entry which is preliminary data.</text>
</comment>
<feature type="transmembrane region" description="Helical" evidence="1">
    <location>
        <begin position="18"/>
        <end position="37"/>
    </location>
</feature>
<dbReference type="Proteomes" id="UP000179243">
    <property type="component" value="Unassembled WGS sequence"/>
</dbReference>
<evidence type="ECO:0000256" key="1">
    <source>
        <dbReference type="SAM" id="Phobius"/>
    </source>
</evidence>
<dbReference type="EMBL" id="MFYX01000033">
    <property type="protein sequence ID" value="OGK06334.1"/>
    <property type="molecule type" value="Genomic_DNA"/>
</dbReference>
<keyword evidence="1" id="KW-0472">Membrane</keyword>
<keyword evidence="1" id="KW-0812">Transmembrane</keyword>
<evidence type="ECO:0000313" key="3">
    <source>
        <dbReference type="Proteomes" id="UP000179243"/>
    </source>
</evidence>
<protein>
    <recommendedName>
        <fullName evidence="4">Secretion system C-terminal sorting domain-containing protein</fullName>
    </recommendedName>
</protein>
<reference evidence="2 3" key="1">
    <citation type="journal article" date="2016" name="Nat. Commun.">
        <title>Thousands of microbial genomes shed light on interconnected biogeochemical processes in an aquifer system.</title>
        <authorList>
            <person name="Anantharaman K."/>
            <person name="Brown C.T."/>
            <person name="Hug L.A."/>
            <person name="Sharon I."/>
            <person name="Castelle C.J."/>
            <person name="Probst A.J."/>
            <person name="Thomas B.C."/>
            <person name="Singh A."/>
            <person name="Wilkins M.J."/>
            <person name="Karaoz U."/>
            <person name="Brodie E.L."/>
            <person name="Williams K.H."/>
            <person name="Hubbard S.S."/>
            <person name="Banfield J.F."/>
        </authorList>
    </citation>
    <scope>NUCLEOTIDE SEQUENCE [LARGE SCALE GENOMIC DNA]</scope>
</reference>
<keyword evidence="1" id="KW-1133">Transmembrane helix</keyword>